<protein>
    <recommendedName>
        <fullName evidence="2">DUF4136 domain-containing protein</fullName>
    </recommendedName>
</protein>
<reference evidence="1" key="1">
    <citation type="submission" date="2018-06" db="EMBL/GenBank/DDBJ databases">
        <authorList>
            <person name="Zhirakovskaya E."/>
        </authorList>
    </citation>
    <scope>NUCLEOTIDE SEQUENCE</scope>
</reference>
<dbReference type="AlphaFoldDB" id="A0A3B0Z4W9"/>
<dbReference type="PROSITE" id="PS51257">
    <property type="entry name" value="PROKAR_LIPOPROTEIN"/>
    <property type="match status" value="1"/>
</dbReference>
<name>A0A3B0Z4W9_9ZZZZ</name>
<dbReference type="EMBL" id="UOFP01000147">
    <property type="protein sequence ID" value="VAW86581.1"/>
    <property type="molecule type" value="Genomic_DNA"/>
</dbReference>
<proteinExistence type="predicted"/>
<evidence type="ECO:0000313" key="1">
    <source>
        <dbReference type="EMBL" id="VAW86581.1"/>
    </source>
</evidence>
<sequence length="230" mass="25973">MRQKTLLLALVLLLSGCSQSTINIKLDAINTPDYSAEKQSYQLLSGDPETKRDDLYFKEFSRLARYALKQTGLQATRDAASANQKVYFSFGVNSGTTQRQTYSTPIYEYVGGDTITIKENAIRNGNTESSTTQLYIPYRLQLVGRESRSRKITTYLSYLRLEGRSNDDEQKQLWMITVETNSGSNDLRMLIPLMLSKAQPYIGKNSGRAIYIKTSADDQQVQQFIDGANN</sequence>
<evidence type="ECO:0008006" key="2">
    <source>
        <dbReference type="Google" id="ProtNLM"/>
    </source>
</evidence>
<accession>A0A3B0Z4W9</accession>
<organism evidence="1">
    <name type="scientific">hydrothermal vent metagenome</name>
    <dbReference type="NCBI Taxonomy" id="652676"/>
    <lineage>
        <taxon>unclassified sequences</taxon>
        <taxon>metagenomes</taxon>
        <taxon>ecological metagenomes</taxon>
    </lineage>
</organism>
<gene>
    <name evidence="1" type="ORF">MNBD_GAMMA18-416</name>
</gene>